<feature type="transmembrane region" description="Helical" evidence="13">
    <location>
        <begin position="35"/>
        <end position="54"/>
    </location>
</feature>
<evidence type="ECO:0000256" key="10">
    <source>
        <dbReference type="ARBA" id="ARBA00022989"/>
    </source>
</evidence>
<name>A0A2P7V512_9BACL</name>
<evidence type="ECO:0000256" key="8">
    <source>
        <dbReference type="ARBA" id="ARBA00022777"/>
    </source>
</evidence>
<dbReference type="PROSITE" id="PS50109">
    <property type="entry name" value="HIS_KIN"/>
    <property type="match status" value="1"/>
</dbReference>
<dbReference type="InterPro" id="IPR011712">
    <property type="entry name" value="Sig_transdc_His_kin_sub3_dim/P"/>
</dbReference>
<evidence type="ECO:0000313" key="15">
    <source>
        <dbReference type="EMBL" id="PSJ94304.1"/>
    </source>
</evidence>
<keyword evidence="6 13" id="KW-0812">Transmembrane</keyword>
<dbReference type="EMBL" id="PXZM01000024">
    <property type="protein sequence ID" value="PSJ94304.1"/>
    <property type="molecule type" value="Genomic_DNA"/>
</dbReference>
<evidence type="ECO:0000256" key="13">
    <source>
        <dbReference type="SAM" id="Phobius"/>
    </source>
</evidence>
<evidence type="ECO:0000256" key="5">
    <source>
        <dbReference type="ARBA" id="ARBA00022679"/>
    </source>
</evidence>
<dbReference type="GO" id="GO:0005524">
    <property type="term" value="F:ATP binding"/>
    <property type="evidence" value="ECO:0007669"/>
    <property type="project" value="UniProtKB-KW"/>
</dbReference>
<evidence type="ECO:0000256" key="7">
    <source>
        <dbReference type="ARBA" id="ARBA00022741"/>
    </source>
</evidence>
<dbReference type="Pfam" id="PF02518">
    <property type="entry name" value="HATPase_c"/>
    <property type="match status" value="1"/>
</dbReference>
<evidence type="ECO:0000256" key="2">
    <source>
        <dbReference type="ARBA" id="ARBA00004651"/>
    </source>
</evidence>
<protein>
    <recommendedName>
        <fullName evidence="3">histidine kinase</fullName>
        <ecNumber evidence="3">2.7.13.3</ecNumber>
    </recommendedName>
</protein>
<feature type="transmembrane region" description="Helical" evidence="13">
    <location>
        <begin position="6"/>
        <end position="28"/>
    </location>
</feature>
<dbReference type="Pfam" id="PF07730">
    <property type="entry name" value="HisKA_3"/>
    <property type="match status" value="1"/>
</dbReference>
<dbReference type="EC" id="2.7.13.3" evidence="3"/>
<dbReference type="InterPro" id="IPR005467">
    <property type="entry name" value="His_kinase_dom"/>
</dbReference>
<feature type="transmembrane region" description="Helical" evidence="13">
    <location>
        <begin position="140"/>
        <end position="158"/>
    </location>
</feature>
<evidence type="ECO:0000256" key="6">
    <source>
        <dbReference type="ARBA" id="ARBA00022692"/>
    </source>
</evidence>
<dbReference type="OrthoDB" id="9781904at2"/>
<evidence type="ECO:0000256" key="12">
    <source>
        <dbReference type="ARBA" id="ARBA00023136"/>
    </source>
</evidence>
<comment type="caution">
    <text evidence="15">The sequence shown here is derived from an EMBL/GenBank/DDBJ whole genome shotgun (WGS) entry which is preliminary data.</text>
</comment>
<dbReference type="SUPFAM" id="SSF55874">
    <property type="entry name" value="ATPase domain of HSP90 chaperone/DNA topoisomerase II/histidine kinase"/>
    <property type="match status" value="1"/>
</dbReference>
<keyword evidence="8" id="KW-0418">Kinase</keyword>
<keyword evidence="7" id="KW-0547">Nucleotide-binding</keyword>
<keyword evidence="11" id="KW-0902">Two-component regulatory system</keyword>
<gene>
    <name evidence="15" type="ORF">C7R93_16450</name>
</gene>
<dbReference type="PANTHER" id="PTHR24421">
    <property type="entry name" value="NITRATE/NITRITE SENSOR PROTEIN NARX-RELATED"/>
    <property type="match status" value="1"/>
</dbReference>
<keyword evidence="9" id="KW-0067">ATP-binding</keyword>
<keyword evidence="4" id="KW-1003">Cell membrane</keyword>
<dbReference type="InterPro" id="IPR003594">
    <property type="entry name" value="HATPase_dom"/>
</dbReference>
<evidence type="ECO:0000256" key="1">
    <source>
        <dbReference type="ARBA" id="ARBA00000085"/>
    </source>
</evidence>
<feature type="transmembrane region" description="Helical" evidence="13">
    <location>
        <begin position="60"/>
        <end position="77"/>
    </location>
</feature>
<evidence type="ECO:0000256" key="4">
    <source>
        <dbReference type="ARBA" id="ARBA00022475"/>
    </source>
</evidence>
<reference evidence="15 16" key="1">
    <citation type="submission" date="2018-03" db="EMBL/GenBank/DDBJ databases">
        <title>Brevisbacillus phylogenomics.</title>
        <authorList>
            <person name="Dunlap C."/>
        </authorList>
    </citation>
    <scope>NUCLEOTIDE SEQUENCE [LARGE SCALE GENOMIC DNA]</scope>
    <source>
        <strain evidence="15 16">NRRL NRS-1210</strain>
    </source>
</reference>
<comment type="catalytic activity">
    <reaction evidence="1">
        <text>ATP + protein L-histidine = ADP + protein N-phospho-L-histidine.</text>
        <dbReference type="EC" id="2.7.13.3"/>
    </reaction>
</comment>
<dbReference type="Gene3D" id="3.30.565.10">
    <property type="entry name" value="Histidine kinase-like ATPase, C-terminal domain"/>
    <property type="match status" value="1"/>
</dbReference>
<dbReference type="PANTHER" id="PTHR24421:SF37">
    <property type="entry name" value="SENSOR HISTIDINE KINASE NARS"/>
    <property type="match status" value="1"/>
</dbReference>
<dbReference type="GO" id="GO:0005886">
    <property type="term" value="C:plasma membrane"/>
    <property type="evidence" value="ECO:0007669"/>
    <property type="project" value="UniProtKB-SubCell"/>
</dbReference>
<dbReference type="AlphaFoldDB" id="A0A2P7V512"/>
<dbReference type="CDD" id="cd16917">
    <property type="entry name" value="HATPase_UhpB-NarQ-NarX-like"/>
    <property type="match status" value="1"/>
</dbReference>
<evidence type="ECO:0000313" key="16">
    <source>
        <dbReference type="Proteomes" id="UP000240419"/>
    </source>
</evidence>
<keyword evidence="10 13" id="KW-1133">Transmembrane helix</keyword>
<comment type="subcellular location">
    <subcellularLocation>
        <location evidence="2">Cell membrane</location>
        <topology evidence="2">Multi-pass membrane protein</topology>
    </subcellularLocation>
</comment>
<evidence type="ECO:0000259" key="14">
    <source>
        <dbReference type="PROSITE" id="PS50109"/>
    </source>
</evidence>
<evidence type="ECO:0000256" key="11">
    <source>
        <dbReference type="ARBA" id="ARBA00023012"/>
    </source>
</evidence>
<dbReference type="InterPro" id="IPR050482">
    <property type="entry name" value="Sensor_HK_TwoCompSys"/>
</dbReference>
<evidence type="ECO:0000256" key="9">
    <source>
        <dbReference type="ARBA" id="ARBA00022840"/>
    </source>
</evidence>
<dbReference type="Proteomes" id="UP000240419">
    <property type="component" value="Unassembled WGS sequence"/>
</dbReference>
<keyword evidence="12 13" id="KW-0472">Membrane</keyword>
<keyword evidence="16" id="KW-1185">Reference proteome</keyword>
<sequence>MNRLLYEFRLVIYLFQWVLLLAFFFFYMKAPNWDYRVFTLFLMVTSVYAVILAYAIPKKLWFLLGLIDMAIAIFFIVQTGKWDSPFMLFAYTTLLWLMLILRLEQLLLIVGLFVIVISLLPEFIDFTMILSQTRLNQLRLLLDITIWISVLFWARAVLRLMRYLYAKSYQVYLFLVKVGSVPASHLCSVTEHMIRKVFHAQQAYLCLYHEHDAEGNWKREFFLHTLLDAGADKWRRFSVQTLNDYTGKEDTYACIPLQLDGEAWGCLIYSINPKRGFYRLDRILLLFISAVICQHGKQNRARYELAQSLHNDMRRKLAQDMHDGLAQQLFFLSAQLFQLKRAIPEEIRETLAERLGQIEERIKWCHQEVRHTITHLRQFRESEQIAEAIEQLLKRMTAGTDLQIRFSAKGHVIEEELIVLDAIYRMVEEATANAIKHARAQNLSVSVEASSVQVKVRVKDDGIGFLPEEKEGTNTYGVIGMKERINEVGGTLHIRSKPQEGTEVTAIIPRRGVEMFG</sequence>
<feature type="domain" description="Histidine kinase" evidence="14">
    <location>
        <begin position="423"/>
        <end position="512"/>
    </location>
</feature>
<dbReference type="Gene3D" id="1.20.5.1930">
    <property type="match status" value="1"/>
</dbReference>
<dbReference type="SMART" id="SM00387">
    <property type="entry name" value="HATPase_c"/>
    <property type="match status" value="1"/>
</dbReference>
<dbReference type="GO" id="GO:0046983">
    <property type="term" value="F:protein dimerization activity"/>
    <property type="evidence" value="ECO:0007669"/>
    <property type="project" value="InterPro"/>
</dbReference>
<accession>A0A2P7V512</accession>
<dbReference type="RefSeq" id="WP_106839827.1">
    <property type="nucleotide sequence ID" value="NZ_JARMEZ010000040.1"/>
</dbReference>
<organism evidence="15 16">
    <name type="scientific">Brevibacillus fortis</name>
    <dbReference type="NCBI Taxonomy" id="2126352"/>
    <lineage>
        <taxon>Bacteria</taxon>
        <taxon>Bacillati</taxon>
        <taxon>Bacillota</taxon>
        <taxon>Bacilli</taxon>
        <taxon>Bacillales</taxon>
        <taxon>Paenibacillaceae</taxon>
        <taxon>Brevibacillus</taxon>
    </lineage>
</organism>
<dbReference type="InterPro" id="IPR036890">
    <property type="entry name" value="HATPase_C_sf"/>
</dbReference>
<dbReference type="GO" id="GO:0000155">
    <property type="term" value="F:phosphorelay sensor kinase activity"/>
    <property type="evidence" value="ECO:0007669"/>
    <property type="project" value="InterPro"/>
</dbReference>
<feature type="transmembrane region" description="Helical" evidence="13">
    <location>
        <begin position="89"/>
        <end position="120"/>
    </location>
</feature>
<keyword evidence="5" id="KW-0808">Transferase</keyword>
<proteinExistence type="predicted"/>
<evidence type="ECO:0000256" key="3">
    <source>
        <dbReference type="ARBA" id="ARBA00012438"/>
    </source>
</evidence>